<dbReference type="AlphaFoldDB" id="A0A150P5E7"/>
<protein>
    <submittedName>
        <fullName evidence="2">Uncharacterized protein</fullName>
    </submittedName>
</protein>
<dbReference type="EMBL" id="JELY01003049">
    <property type="protein sequence ID" value="KYF50895.1"/>
    <property type="molecule type" value="Genomic_DNA"/>
</dbReference>
<dbReference type="Proteomes" id="UP000075420">
    <property type="component" value="Unassembled WGS sequence"/>
</dbReference>
<accession>A0A150P5E7</accession>
<evidence type="ECO:0000313" key="2">
    <source>
        <dbReference type="EMBL" id="KYF50895.1"/>
    </source>
</evidence>
<reference evidence="2 3" key="1">
    <citation type="submission" date="2014-02" db="EMBL/GenBank/DDBJ databases">
        <title>The small core and large imbalanced accessory genome model reveals a collaborative survival strategy of Sorangium cellulosum strains in nature.</title>
        <authorList>
            <person name="Han K."/>
            <person name="Peng R."/>
            <person name="Blom J."/>
            <person name="Li Y.-Z."/>
        </authorList>
    </citation>
    <scope>NUCLEOTIDE SEQUENCE [LARGE SCALE GENOMIC DNA]</scope>
    <source>
        <strain evidence="2 3">So0157-25</strain>
    </source>
</reference>
<gene>
    <name evidence="2" type="ORF">BE08_09380</name>
</gene>
<sequence length="188" mass="19817">MRLARLGFVPVLGLLPLLGFGCSDPAPPTPRGAYYMNFAKPGASCNAASHSEALGEVSESARTRVLTDGEEGSEIDCSVTGSGTFKVSARARNNQEVTEIRVNIPSISPAATQEEPATGSVSFSSAETAGKPFVSDPMNPCKFWFVPESEQGVSPGEIWVVFECPAMKESQYTCALRRGALAFDGCGS</sequence>
<proteinExistence type="predicted"/>
<feature type="region of interest" description="Disordered" evidence="1">
    <location>
        <begin position="105"/>
        <end position="124"/>
    </location>
</feature>
<organism evidence="2 3">
    <name type="scientific">Sorangium cellulosum</name>
    <name type="common">Polyangium cellulosum</name>
    <dbReference type="NCBI Taxonomy" id="56"/>
    <lineage>
        <taxon>Bacteria</taxon>
        <taxon>Pseudomonadati</taxon>
        <taxon>Myxococcota</taxon>
        <taxon>Polyangia</taxon>
        <taxon>Polyangiales</taxon>
        <taxon>Polyangiaceae</taxon>
        <taxon>Sorangium</taxon>
    </lineage>
</organism>
<dbReference type="PROSITE" id="PS51257">
    <property type="entry name" value="PROKAR_LIPOPROTEIN"/>
    <property type="match status" value="1"/>
</dbReference>
<evidence type="ECO:0000256" key="1">
    <source>
        <dbReference type="SAM" id="MobiDB-lite"/>
    </source>
</evidence>
<name>A0A150P5E7_SORCE</name>
<comment type="caution">
    <text evidence="2">The sequence shown here is derived from an EMBL/GenBank/DDBJ whole genome shotgun (WGS) entry which is preliminary data.</text>
</comment>
<evidence type="ECO:0000313" key="3">
    <source>
        <dbReference type="Proteomes" id="UP000075420"/>
    </source>
</evidence>